<protein>
    <recommendedName>
        <fullName evidence="4">Zn(2)-C6 fungal-type domain-containing protein</fullName>
    </recommendedName>
</protein>
<feature type="region of interest" description="Disordered" evidence="3">
    <location>
        <begin position="1"/>
        <end position="130"/>
    </location>
</feature>
<feature type="compositionally biased region" description="Basic residues" evidence="3">
    <location>
        <begin position="562"/>
        <end position="576"/>
    </location>
</feature>
<feature type="compositionally biased region" description="Basic and acidic residues" evidence="3">
    <location>
        <begin position="381"/>
        <end position="395"/>
    </location>
</feature>
<dbReference type="PROSITE" id="PS00463">
    <property type="entry name" value="ZN2_CY6_FUNGAL_1"/>
    <property type="match status" value="1"/>
</dbReference>
<accession>A0A4P9ZUI6</accession>
<dbReference type="AlphaFoldDB" id="A0A4P9ZUI6"/>
<feature type="region of interest" description="Disordered" evidence="3">
    <location>
        <begin position="246"/>
        <end position="326"/>
    </location>
</feature>
<organism evidence="5 6">
    <name type="scientific">Dimargaris cristalligena</name>
    <dbReference type="NCBI Taxonomy" id="215637"/>
    <lineage>
        <taxon>Eukaryota</taxon>
        <taxon>Fungi</taxon>
        <taxon>Fungi incertae sedis</taxon>
        <taxon>Zoopagomycota</taxon>
        <taxon>Kickxellomycotina</taxon>
        <taxon>Dimargaritomycetes</taxon>
        <taxon>Dimargaritales</taxon>
        <taxon>Dimargaritaceae</taxon>
        <taxon>Dimargaris</taxon>
    </lineage>
</organism>
<evidence type="ECO:0000256" key="2">
    <source>
        <dbReference type="ARBA" id="ARBA00023242"/>
    </source>
</evidence>
<dbReference type="PANTHER" id="PTHR47659">
    <property type="entry name" value="ZN(II)2CYS6 TRANSCRIPTION FACTOR (EUROFUNG)-RELATED"/>
    <property type="match status" value="1"/>
</dbReference>
<feature type="compositionally biased region" description="Polar residues" evidence="3">
    <location>
        <begin position="279"/>
        <end position="294"/>
    </location>
</feature>
<evidence type="ECO:0000313" key="6">
    <source>
        <dbReference type="Proteomes" id="UP000268162"/>
    </source>
</evidence>
<feature type="compositionally biased region" description="Pro residues" evidence="3">
    <location>
        <begin position="578"/>
        <end position="587"/>
    </location>
</feature>
<dbReference type="GO" id="GO:0000981">
    <property type="term" value="F:DNA-binding transcription factor activity, RNA polymerase II-specific"/>
    <property type="evidence" value="ECO:0007669"/>
    <property type="project" value="InterPro"/>
</dbReference>
<dbReference type="InterPro" id="IPR050335">
    <property type="entry name" value="ERT1_acuK_gluconeogen_tf"/>
</dbReference>
<reference evidence="6" key="1">
    <citation type="journal article" date="2018" name="Nat. Microbiol.">
        <title>Leveraging single-cell genomics to expand the fungal tree of life.</title>
        <authorList>
            <person name="Ahrendt S.R."/>
            <person name="Quandt C.A."/>
            <person name="Ciobanu D."/>
            <person name="Clum A."/>
            <person name="Salamov A."/>
            <person name="Andreopoulos B."/>
            <person name="Cheng J.F."/>
            <person name="Woyke T."/>
            <person name="Pelin A."/>
            <person name="Henrissat B."/>
            <person name="Reynolds N.K."/>
            <person name="Benny G.L."/>
            <person name="Smith M.E."/>
            <person name="James T.Y."/>
            <person name="Grigoriev I.V."/>
        </authorList>
    </citation>
    <scope>NUCLEOTIDE SEQUENCE [LARGE SCALE GENOMIC DNA]</scope>
    <source>
        <strain evidence="6">RSA 468</strain>
    </source>
</reference>
<feature type="compositionally biased region" description="Basic and acidic residues" evidence="3">
    <location>
        <begin position="631"/>
        <end position="644"/>
    </location>
</feature>
<feature type="compositionally biased region" description="Polar residues" evidence="3">
    <location>
        <begin position="8"/>
        <end position="24"/>
    </location>
</feature>
<feature type="compositionally biased region" description="Low complexity" evidence="3">
    <location>
        <begin position="109"/>
        <end position="130"/>
    </location>
</feature>
<dbReference type="InterPro" id="IPR001138">
    <property type="entry name" value="Zn2Cys6_DnaBD"/>
</dbReference>
<evidence type="ECO:0000313" key="5">
    <source>
        <dbReference type="EMBL" id="RKP37213.1"/>
    </source>
</evidence>
<dbReference type="Gene3D" id="4.10.240.10">
    <property type="entry name" value="Zn(2)-C6 fungal-type DNA-binding domain"/>
    <property type="match status" value="1"/>
</dbReference>
<dbReference type="PANTHER" id="PTHR47659:SF7">
    <property type="entry name" value="FUNGAL TRANSCRIPTIONAL REGULATORY PROTEIN, N-TERMINAL DOMAIN-CONTAINING PROTEIN"/>
    <property type="match status" value="1"/>
</dbReference>
<keyword evidence="2" id="KW-0539">Nucleus</keyword>
<proteinExistence type="predicted"/>
<feature type="compositionally biased region" description="Pro residues" evidence="3">
    <location>
        <begin position="29"/>
        <end position="42"/>
    </location>
</feature>
<evidence type="ECO:0000256" key="3">
    <source>
        <dbReference type="SAM" id="MobiDB-lite"/>
    </source>
</evidence>
<dbReference type="PROSITE" id="PS50048">
    <property type="entry name" value="ZN2_CY6_FUNGAL_2"/>
    <property type="match status" value="1"/>
</dbReference>
<dbReference type="GO" id="GO:0008270">
    <property type="term" value="F:zinc ion binding"/>
    <property type="evidence" value="ECO:0007669"/>
    <property type="project" value="InterPro"/>
</dbReference>
<dbReference type="InterPro" id="IPR036864">
    <property type="entry name" value="Zn2-C6_fun-type_DNA-bd_sf"/>
</dbReference>
<feature type="domain" description="Zn(2)-C6 fungal-type" evidence="4">
    <location>
        <begin position="218"/>
        <end position="249"/>
    </location>
</feature>
<feature type="compositionally biased region" description="Low complexity" evidence="3">
    <location>
        <begin position="531"/>
        <end position="561"/>
    </location>
</feature>
<gene>
    <name evidence="5" type="ORF">BJ085DRAFT_31252</name>
</gene>
<feature type="region of interest" description="Disordered" evidence="3">
    <location>
        <begin position="348"/>
        <end position="649"/>
    </location>
</feature>
<dbReference type="EMBL" id="ML002525">
    <property type="protein sequence ID" value="RKP37213.1"/>
    <property type="molecule type" value="Genomic_DNA"/>
</dbReference>
<keyword evidence="6" id="KW-1185">Reference proteome</keyword>
<name>A0A4P9ZUI6_9FUNG</name>
<evidence type="ECO:0000259" key="4">
    <source>
        <dbReference type="PROSITE" id="PS50048"/>
    </source>
</evidence>
<keyword evidence="1" id="KW-0479">Metal-binding</keyword>
<dbReference type="Proteomes" id="UP000268162">
    <property type="component" value="Unassembled WGS sequence"/>
</dbReference>
<evidence type="ECO:0000256" key="1">
    <source>
        <dbReference type="ARBA" id="ARBA00022723"/>
    </source>
</evidence>
<feature type="compositionally biased region" description="Low complexity" evidence="3">
    <location>
        <begin position="504"/>
        <end position="517"/>
    </location>
</feature>
<sequence length="669" mass="70150">MGDPHRNPSPSRSHFYSPVYSQHISSPTDHPPPNPPGFPHSPNPWAEHPPIGPPPSVRSPGSAFAGPQTDHRYPAPHSPGAQFTYPGALPRPPPSPRPGLLVPHHHPHSQSQPPQSPLSPGYPSYGPRYPGTPEYGGIPITYMADRHTVPISPLAYPGVGGGGHYPEPPAKSAIGSGHVPGGVVGGASSSIGLRSSTMASSGLPRPTNTRPKLYVSKACINCRNSKVACDNDRPCARCIKHNKASTCRDAVSKRRGRPGGTQSTHAAVAPPNLDDPSRQPLTSGSTSGHISQAVDNHDPSQPIIAPTTPAQTIAGGPLSGFATATDHSRGGRGFSLFELNVSTSGTSSAALSSHQAPQPQGPPAKTQTNYRFRTNPPPRAEGSRNRTRRVDEDGMIHYQGPPPPPRESGRDALTITSSSSTARPPPPPTLTRYPSIGGRKSKSDDRDGYTPSSSGMNSPAPKAAKQRRHHPSECDMSVIRMTDSSKQQFQLQTPSSFRSPFQVSSTASSSPSTSSRGAGAGPNKPYTFSFTTPASITAALSSASLSRSSVAQVSSSRSHTSTSRKGKAPDRRRHLHLSPPPPLPPIHVPLGSLLSDSKAPEVGGTSVSGMAEGAYMEESGPQGGSGALEVTTDRKETVPKKQDSDGDTDMLEIAHVLLSASAPRDNTQP</sequence>
<dbReference type="Pfam" id="PF00172">
    <property type="entry name" value="Zn_clus"/>
    <property type="match status" value="1"/>
</dbReference>
<dbReference type="CDD" id="cd00067">
    <property type="entry name" value="GAL4"/>
    <property type="match status" value="1"/>
</dbReference>
<dbReference type="SUPFAM" id="SSF57701">
    <property type="entry name" value="Zn2/Cys6 DNA-binding domain"/>
    <property type="match status" value="1"/>
</dbReference>
<feature type="compositionally biased region" description="Polar residues" evidence="3">
    <location>
        <begin position="482"/>
        <end position="503"/>
    </location>
</feature>
<dbReference type="STRING" id="215637.A0A4P9ZUI6"/>
<dbReference type="SMART" id="SM00066">
    <property type="entry name" value="GAL4"/>
    <property type="match status" value="1"/>
</dbReference>